<proteinExistence type="predicted"/>
<keyword evidence="2" id="KW-1185">Reference proteome</keyword>
<comment type="caution">
    <text evidence="1">The sequence shown here is derived from an EMBL/GenBank/DDBJ whole genome shotgun (WGS) entry which is preliminary data.</text>
</comment>
<dbReference type="EMBL" id="JAQIZT010000006">
    <property type="protein sequence ID" value="KAJ6993877.1"/>
    <property type="molecule type" value="Genomic_DNA"/>
</dbReference>
<protein>
    <submittedName>
        <fullName evidence="1">Uncharacterized protein</fullName>
    </submittedName>
</protein>
<sequence length="63" mass="7236">MTQDTDAIYKVIPITFCGSACTWYHSLELNSIIHFHDLSSKLIYCFSINIPTKKSTTKFFTIT</sequence>
<evidence type="ECO:0000313" key="2">
    <source>
        <dbReference type="Proteomes" id="UP001164929"/>
    </source>
</evidence>
<accession>A0AAD6QP01</accession>
<dbReference type="AlphaFoldDB" id="A0AAD6QP01"/>
<gene>
    <name evidence="1" type="ORF">NC653_016871</name>
</gene>
<evidence type="ECO:0000313" key="1">
    <source>
        <dbReference type="EMBL" id="KAJ6993877.1"/>
    </source>
</evidence>
<dbReference type="Proteomes" id="UP001164929">
    <property type="component" value="Chromosome 6"/>
</dbReference>
<organism evidence="1 2">
    <name type="scientific">Populus alba x Populus x berolinensis</name>
    <dbReference type="NCBI Taxonomy" id="444605"/>
    <lineage>
        <taxon>Eukaryota</taxon>
        <taxon>Viridiplantae</taxon>
        <taxon>Streptophyta</taxon>
        <taxon>Embryophyta</taxon>
        <taxon>Tracheophyta</taxon>
        <taxon>Spermatophyta</taxon>
        <taxon>Magnoliopsida</taxon>
        <taxon>eudicotyledons</taxon>
        <taxon>Gunneridae</taxon>
        <taxon>Pentapetalae</taxon>
        <taxon>rosids</taxon>
        <taxon>fabids</taxon>
        <taxon>Malpighiales</taxon>
        <taxon>Salicaceae</taxon>
        <taxon>Saliceae</taxon>
        <taxon>Populus</taxon>
    </lineage>
</organism>
<name>A0AAD6QP01_9ROSI</name>
<reference evidence="1" key="1">
    <citation type="journal article" date="2023" name="Mol. Ecol. Resour.">
        <title>Chromosome-level genome assembly of a triploid poplar Populus alba 'Berolinensis'.</title>
        <authorList>
            <person name="Chen S."/>
            <person name="Yu Y."/>
            <person name="Wang X."/>
            <person name="Wang S."/>
            <person name="Zhang T."/>
            <person name="Zhou Y."/>
            <person name="He R."/>
            <person name="Meng N."/>
            <person name="Wang Y."/>
            <person name="Liu W."/>
            <person name="Liu Z."/>
            <person name="Liu J."/>
            <person name="Guo Q."/>
            <person name="Huang H."/>
            <person name="Sederoff R.R."/>
            <person name="Wang G."/>
            <person name="Qu G."/>
            <person name="Chen S."/>
        </authorList>
    </citation>
    <scope>NUCLEOTIDE SEQUENCE</scope>
    <source>
        <strain evidence="1">SC-2020</strain>
    </source>
</reference>